<name>A0A250KRT2_9GAMM</name>
<feature type="region of interest" description="Disordered" evidence="1">
    <location>
        <begin position="1"/>
        <end position="54"/>
    </location>
</feature>
<dbReference type="AlphaFoldDB" id="A0A250KRT2"/>
<proteinExistence type="predicted"/>
<dbReference type="KEGG" id="mmai:sS8_2272"/>
<accession>A0A250KRT2</accession>
<evidence type="ECO:0000313" key="3">
    <source>
        <dbReference type="Proteomes" id="UP000266313"/>
    </source>
</evidence>
<dbReference type="Proteomes" id="UP000266313">
    <property type="component" value="Chromosome"/>
</dbReference>
<reference evidence="2 3" key="1">
    <citation type="submission" date="2016-12" db="EMBL/GenBank/DDBJ databases">
        <title>Genome sequencing of Methylocaldum marinum.</title>
        <authorList>
            <person name="Takeuchi M."/>
            <person name="Kamagata Y."/>
            <person name="Hiraoka S."/>
            <person name="Oshima K."/>
            <person name="Hattori M."/>
            <person name="Iwasaki W."/>
        </authorList>
    </citation>
    <scope>NUCLEOTIDE SEQUENCE [LARGE SCALE GENOMIC DNA]</scope>
    <source>
        <strain evidence="2 3">S8</strain>
    </source>
</reference>
<sequence>MCEKSHEQPEGEPAGARTSERGLDRWDRKMTTDRGVGRESFADESRTVASHTPS</sequence>
<keyword evidence="3" id="KW-1185">Reference proteome</keyword>
<dbReference type="EMBL" id="AP017928">
    <property type="protein sequence ID" value="BBA34224.1"/>
    <property type="molecule type" value="Genomic_DNA"/>
</dbReference>
<protein>
    <submittedName>
        <fullName evidence="2">Uncharacterized protein</fullName>
    </submittedName>
</protein>
<evidence type="ECO:0000313" key="2">
    <source>
        <dbReference type="EMBL" id="BBA34224.1"/>
    </source>
</evidence>
<organism evidence="2 3">
    <name type="scientific">Methylocaldum marinum</name>
    <dbReference type="NCBI Taxonomy" id="1432792"/>
    <lineage>
        <taxon>Bacteria</taxon>
        <taxon>Pseudomonadati</taxon>
        <taxon>Pseudomonadota</taxon>
        <taxon>Gammaproteobacteria</taxon>
        <taxon>Methylococcales</taxon>
        <taxon>Methylococcaceae</taxon>
        <taxon>Methylocaldum</taxon>
    </lineage>
</organism>
<feature type="compositionally biased region" description="Basic and acidic residues" evidence="1">
    <location>
        <begin position="18"/>
        <end position="46"/>
    </location>
</feature>
<gene>
    <name evidence="2" type="ORF">sS8_2272</name>
</gene>
<evidence type="ECO:0000256" key="1">
    <source>
        <dbReference type="SAM" id="MobiDB-lite"/>
    </source>
</evidence>